<accession>A0A9N9AJ32</accession>
<keyword evidence="1" id="KW-0812">Transmembrane</keyword>
<comment type="caution">
    <text evidence="2">The sequence shown here is derived from an EMBL/GenBank/DDBJ whole genome shotgun (WGS) entry which is preliminary data.</text>
</comment>
<dbReference type="EMBL" id="CAJVPL010000849">
    <property type="protein sequence ID" value="CAG8534519.1"/>
    <property type="molecule type" value="Genomic_DNA"/>
</dbReference>
<feature type="non-terminal residue" evidence="2">
    <location>
        <position position="315"/>
    </location>
</feature>
<feature type="transmembrane region" description="Helical" evidence="1">
    <location>
        <begin position="42"/>
        <end position="61"/>
    </location>
</feature>
<evidence type="ECO:0000313" key="2">
    <source>
        <dbReference type="EMBL" id="CAG8534519.1"/>
    </source>
</evidence>
<dbReference type="OrthoDB" id="10515180at2759"/>
<dbReference type="AlphaFoldDB" id="A0A9N9AJ32"/>
<gene>
    <name evidence="2" type="ORF">AGERDE_LOCUS5875</name>
</gene>
<keyword evidence="3" id="KW-1185">Reference proteome</keyword>
<keyword evidence="1" id="KW-0472">Membrane</keyword>
<dbReference type="Proteomes" id="UP000789831">
    <property type="component" value="Unassembled WGS sequence"/>
</dbReference>
<proteinExistence type="predicted"/>
<organism evidence="2 3">
    <name type="scientific">Ambispora gerdemannii</name>
    <dbReference type="NCBI Taxonomy" id="144530"/>
    <lineage>
        <taxon>Eukaryota</taxon>
        <taxon>Fungi</taxon>
        <taxon>Fungi incertae sedis</taxon>
        <taxon>Mucoromycota</taxon>
        <taxon>Glomeromycotina</taxon>
        <taxon>Glomeromycetes</taxon>
        <taxon>Archaeosporales</taxon>
        <taxon>Ambisporaceae</taxon>
        <taxon>Ambispora</taxon>
    </lineage>
</organism>
<protein>
    <submittedName>
        <fullName evidence="2">4269_t:CDS:1</fullName>
    </submittedName>
</protein>
<evidence type="ECO:0000256" key="1">
    <source>
        <dbReference type="SAM" id="Phobius"/>
    </source>
</evidence>
<sequence>FSLFMIFPYFVRNMRYLKKEWDVIGLEKMRRRNDFARVQDAVVAWIIGMLVLLIVLGFLWIRGWSIWQKKKISAVINNQLADFVIIEQLDFATETKSQRKLNTISEISIKPTSRTNTTLNNSIQNQSSNSSSINIDGSGIWSGGCTDEKRVTLKVGQLLQMLPSEQKPTKYQQKLTANEWFNTCQTNGLSNSKKIPLILPTSPTWSDSEIALGHVTTKTRNLRLVDEMELQELEIADIACGVNHSTDGRTAMSIYMRGAQLLDPNEYTSKTILIPFFENIITARGKHALLKCVLENGAKKIASNKAPARRKISNL</sequence>
<reference evidence="2" key="1">
    <citation type="submission" date="2021-06" db="EMBL/GenBank/DDBJ databases">
        <authorList>
            <person name="Kallberg Y."/>
            <person name="Tangrot J."/>
            <person name="Rosling A."/>
        </authorList>
    </citation>
    <scope>NUCLEOTIDE SEQUENCE</scope>
    <source>
        <strain evidence="2">MT106</strain>
    </source>
</reference>
<evidence type="ECO:0000313" key="3">
    <source>
        <dbReference type="Proteomes" id="UP000789831"/>
    </source>
</evidence>
<keyword evidence="1" id="KW-1133">Transmembrane helix</keyword>
<name>A0A9N9AJ32_9GLOM</name>